<protein>
    <submittedName>
        <fullName evidence="2">Uncharacterized protein</fullName>
    </submittedName>
</protein>
<proteinExistence type="predicted"/>
<dbReference type="Proteomes" id="UP001595632">
    <property type="component" value="Unassembled WGS sequence"/>
</dbReference>
<evidence type="ECO:0000256" key="1">
    <source>
        <dbReference type="SAM" id="Phobius"/>
    </source>
</evidence>
<accession>A0ABV7GV96</accession>
<name>A0ABV7GV96_9RHOB</name>
<organism evidence="2 3">
    <name type="scientific">Psychromarinibacter halotolerans</name>
    <dbReference type="NCBI Taxonomy" id="1775175"/>
    <lineage>
        <taxon>Bacteria</taxon>
        <taxon>Pseudomonadati</taxon>
        <taxon>Pseudomonadota</taxon>
        <taxon>Alphaproteobacteria</taxon>
        <taxon>Rhodobacterales</taxon>
        <taxon>Paracoccaceae</taxon>
        <taxon>Psychromarinibacter</taxon>
    </lineage>
</organism>
<dbReference type="RefSeq" id="WP_275632413.1">
    <property type="nucleotide sequence ID" value="NZ_JARGYD010000003.1"/>
</dbReference>
<keyword evidence="1" id="KW-0812">Transmembrane</keyword>
<keyword evidence="1" id="KW-0472">Membrane</keyword>
<feature type="transmembrane region" description="Helical" evidence="1">
    <location>
        <begin position="17"/>
        <end position="37"/>
    </location>
</feature>
<reference evidence="3" key="1">
    <citation type="journal article" date="2019" name="Int. J. Syst. Evol. Microbiol.">
        <title>The Global Catalogue of Microorganisms (GCM) 10K type strain sequencing project: providing services to taxonomists for standard genome sequencing and annotation.</title>
        <authorList>
            <consortium name="The Broad Institute Genomics Platform"/>
            <consortium name="The Broad Institute Genome Sequencing Center for Infectious Disease"/>
            <person name="Wu L."/>
            <person name="Ma J."/>
        </authorList>
    </citation>
    <scope>NUCLEOTIDE SEQUENCE [LARGE SCALE GENOMIC DNA]</scope>
    <source>
        <strain evidence="3">KCTC 52366</strain>
    </source>
</reference>
<evidence type="ECO:0000313" key="3">
    <source>
        <dbReference type="Proteomes" id="UP001595632"/>
    </source>
</evidence>
<gene>
    <name evidence="2" type="ORF">ACFOGP_22230</name>
</gene>
<dbReference type="EMBL" id="JBHRTB010000010">
    <property type="protein sequence ID" value="MFC3145455.1"/>
    <property type="molecule type" value="Genomic_DNA"/>
</dbReference>
<keyword evidence="1" id="KW-1133">Transmembrane helix</keyword>
<sequence>MKGQTAVAARVESTMDWTIFAIGVLSLGIAVAATVAVKVHDRFAERPIEITEQAPTIG</sequence>
<keyword evidence="3" id="KW-1185">Reference proteome</keyword>
<comment type="caution">
    <text evidence="2">The sequence shown here is derived from an EMBL/GenBank/DDBJ whole genome shotgun (WGS) entry which is preliminary data.</text>
</comment>
<evidence type="ECO:0000313" key="2">
    <source>
        <dbReference type="EMBL" id="MFC3145455.1"/>
    </source>
</evidence>